<evidence type="ECO:0000256" key="2">
    <source>
        <dbReference type="ARBA" id="ARBA00022771"/>
    </source>
</evidence>
<reference evidence="7 8" key="1">
    <citation type="journal article" date="2011" name="J. Gen. Appl. Microbiol.">
        <title>Draft genome sequencing of the enigmatic basidiomycete Mixia osmundae.</title>
        <authorList>
            <person name="Nishida H."/>
            <person name="Nagatsuka Y."/>
            <person name="Sugiyama J."/>
        </authorList>
    </citation>
    <scope>NUCLEOTIDE SEQUENCE [LARGE SCALE GENOMIC DNA]</scope>
    <source>
        <strain evidence="8">CBS 9802 / IAM 14324 / JCM 22182 / KY 12970</strain>
    </source>
</reference>
<evidence type="ECO:0000313" key="8">
    <source>
        <dbReference type="Proteomes" id="UP000009131"/>
    </source>
</evidence>
<dbReference type="Gene3D" id="4.10.1000.10">
    <property type="entry name" value="Zinc finger, CCCH-type"/>
    <property type="match status" value="1"/>
</dbReference>
<feature type="domain" description="C3H1-type" evidence="6">
    <location>
        <begin position="467"/>
        <end position="494"/>
    </location>
</feature>
<proteinExistence type="predicted"/>
<feature type="zinc finger region" description="C3H1-type" evidence="4">
    <location>
        <begin position="82"/>
        <end position="108"/>
    </location>
</feature>
<dbReference type="SMART" id="SM00356">
    <property type="entry name" value="ZnF_C3H1"/>
    <property type="match status" value="2"/>
</dbReference>
<feature type="compositionally biased region" description="Basic and acidic residues" evidence="5">
    <location>
        <begin position="368"/>
        <end position="380"/>
    </location>
</feature>
<dbReference type="Pfam" id="PF00642">
    <property type="entry name" value="zf-CCCH"/>
    <property type="match status" value="1"/>
</dbReference>
<keyword evidence="3 4" id="KW-0862">Zinc</keyword>
<feature type="compositionally biased region" description="Low complexity" evidence="5">
    <location>
        <begin position="437"/>
        <end position="448"/>
    </location>
</feature>
<dbReference type="InterPro" id="IPR036855">
    <property type="entry name" value="Znf_CCCH_sf"/>
</dbReference>
<organism evidence="7 8">
    <name type="scientific">Mixia osmundae (strain CBS 9802 / IAM 14324 / JCM 22182 / KY 12970)</name>
    <dbReference type="NCBI Taxonomy" id="764103"/>
    <lineage>
        <taxon>Eukaryota</taxon>
        <taxon>Fungi</taxon>
        <taxon>Dikarya</taxon>
        <taxon>Basidiomycota</taxon>
        <taxon>Pucciniomycotina</taxon>
        <taxon>Mixiomycetes</taxon>
        <taxon>Mixiales</taxon>
        <taxon>Mixiaceae</taxon>
        <taxon>Mixia</taxon>
    </lineage>
</organism>
<dbReference type="AlphaFoldDB" id="G7E314"/>
<feature type="region of interest" description="Disordered" evidence="5">
    <location>
        <begin position="254"/>
        <end position="339"/>
    </location>
</feature>
<dbReference type="OrthoDB" id="20872at2759"/>
<feature type="compositionally biased region" description="Polar residues" evidence="5">
    <location>
        <begin position="381"/>
        <end position="415"/>
    </location>
</feature>
<name>G7E314_MIXOS</name>
<feature type="compositionally biased region" description="Low complexity" evidence="5">
    <location>
        <begin position="256"/>
        <end position="274"/>
    </location>
</feature>
<feature type="zinc finger region" description="C3H1-type" evidence="4">
    <location>
        <begin position="467"/>
        <end position="494"/>
    </location>
</feature>
<evidence type="ECO:0000256" key="1">
    <source>
        <dbReference type="ARBA" id="ARBA00022723"/>
    </source>
</evidence>
<dbReference type="HOGENOM" id="CLU_366900_0_0_1"/>
<dbReference type="InterPro" id="IPR000571">
    <property type="entry name" value="Znf_CCCH"/>
</dbReference>
<comment type="caution">
    <text evidence="7">The sequence shown here is derived from an EMBL/GenBank/DDBJ whole genome shotgun (WGS) entry which is preliminary data.</text>
</comment>
<evidence type="ECO:0000313" key="7">
    <source>
        <dbReference type="EMBL" id="GAA97195.1"/>
    </source>
</evidence>
<keyword evidence="2 4" id="KW-0863">Zinc-finger</keyword>
<dbReference type="SUPFAM" id="SSF90229">
    <property type="entry name" value="CCCH zinc finger"/>
    <property type="match status" value="1"/>
</dbReference>
<dbReference type="RefSeq" id="XP_014571124.1">
    <property type="nucleotide sequence ID" value="XM_014715638.1"/>
</dbReference>
<protein>
    <recommendedName>
        <fullName evidence="6">C3H1-type domain-containing protein</fullName>
    </recommendedName>
</protein>
<sequence length="772" mass="80029">MVSAPDAQTASPTVSVAQLKQANKDQHASPVVAPSQSPAGNGKPTPSSPETLNGHQATDDAAVKEQVNPDPLNPNLPPAEVAKTIPCRFFPLGKCKYGDACAFAHVITEEALAQAEAHKRASEVIQGAQQNGQMVQHQPMPIFNPSASVHPTMMNGAQSSNGMPVFDPNMIYYASPPLNHHGQDGPSHPSQQDYYASHYAPPAHYYYGPPPSSQGQHAYPGYPMFAPPQMYAHDPNGNMAPQHYAAQFSALPSAVPTNASQPSPAATAAPLSDSLRSTSTSPLPNGHSLPARPSSTASTKDAGERTTADASQATTESSQAGGDSTVATSPATTNGHFAPPAMNHVQYGYGPPQAYYANGLPASSEAYDASREAQRHERSHSAQSYKQNGSYGQQSQYTGSARSGSVPSHSRQQSGPGLHAPAPGVHSRRPGNLGSMPPTVAGPGPAAAHTQLKPFRTGKFAGADPSFKSSRPCTFWGDNRCRNGDECPFGHPLADGSGDARQLHRDLCGVDGTTLSELLVREKDRGSFARRGGYAGSANGRFAPNAAAQTAAFPKYNNGASHRPDEVAREKVERLLNSTRQSNALNGTRRPPMTNGSSSQSNGFSGATARSGSRAPLSQRVPSGEQDFPALPATAISPQAKSPTPKAAPLPAEKPKETSDEAAAESAAANHDIPQKPVDAPVTSQDASEAAASVETGPQPAPSPPAAPAKLAFSFAAAAARPAAAQPPKVKVKSSSNESKTATNVVEQKSAVAEPAISPSRSAAALPATVKA</sequence>
<dbReference type="OMA" id="TERPACH"/>
<accession>G7E314</accession>
<feature type="region of interest" description="Disordered" evidence="5">
    <location>
        <begin position="579"/>
        <end position="772"/>
    </location>
</feature>
<keyword evidence="1 4" id="KW-0479">Metal-binding</keyword>
<evidence type="ECO:0000256" key="4">
    <source>
        <dbReference type="PROSITE-ProRule" id="PRU00723"/>
    </source>
</evidence>
<dbReference type="PROSITE" id="PS50103">
    <property type="entry name" value="ZF_C3H1"/>
    <property type="match status" value="2"/>
</dbReference>
<feature type="compositionally biased region" description="Polar residues" evidence="5">
    <location>
        <begin position="1"/>
        <end position="21"/>
    </location>
</feature>
<dbReference type="eggNOG" id="ENOG502R2FY">
    <property type="taxonomic scope" value="Eukaryota"/>
</dbReference>
<reference evidence="7 8" key="2">
    <citation type="journal article" date="2012" name="Open Biol.">
        <title>Characteristics of nucleosomes and linker DNA regions on the genome of the basidiomycete Mixia osmundae revealed by mono- and dinucleosome mapping.</title>
        <authorList>
            <person name="Nishida H."/>
            <person name="Kondo S."/>
            <person name="Matsumoto T."/>
            <person name="Suzuki Y."/>
            <person name="Yoshikawa H."/>
            <person name="Taylor T.D."/>
            <person name="Sugiyama J."/>
        </authorList>
    </citation>
    <scope>NUCLEOTIDE SEQUENCE [LARGE SCALE GENOMIC DNA]</scope>
    <source>
        <strain evidence="8">CBS 9802 / IAM 14324 / JCM 22182 / KY 12970</strain>
    </source>
</reference>
<evidence type="ECO:0000256" key="3">
    <source>
        <dbReference type="ARBA" id="ARBA00022833"/>
    </source>
</evidence>
<evidence type="ECO:0000256" key="5">
    <source>
        <dbReference type="SAM" id="MobiDB-lite"/>
    </source>
</evidence>
<dbReference type="Proteomes" id="UP000009131">
    <property type="component" value="Unassembled WGS sequence"/>
</dbReference>
<dbReference type="STRING" id="764103.G7E314"/>
<dbReference type="GO" id="GO:0008270">
    <property type="term" value="F:zinc ion binding"/>
    <property type="evidence" value="ECO:0007669"/>
    <property type="project" value="UniProtKB-KW"/>
</dbReference>
<feature type="region of interest" description="Disordered" evidence="5">
    <location>
        <begin position="1"/>
        <end position="57"/>
    </location>
</feature>
<dbReference type="InParanoid" id="G7E314"/>
<evidence type="ECO:0000259" key="6">
    <source>
        <dbReference type="PROSITE" id="PS50103"/>
    </source>
</evidence>
<dbReference type="Pfam" id="PF14608">
    <property type="entry name" value="zf-CCCH_2"/>
    <property type="match status" value="1"/>
</dbReference>
<feature type="domain" description="C3H1-type" evidence="6">
    <location>
        <begin position="82"/>
        <end position="108"/>
    </location>
</feature>
<dbReference type="EMBL" id="BABT02000117">
    <property type="protein sequence ID" value="GAA97195.1"/>
    <property type="molecule type" value="Genomic_DNA"/>
</dbReference>
<gene>
    <name evidence="7" type="primary">Mo03871</name>
    <name evidence="7" type="ORF">E5Q_03871</name>
</gene>
<feature type="compositionally biased region" description="Low complexity" evidence="5">
    <location>
        <begin position="708"/>
        <end position="740"/>
    </location>
</feature>
<feature type="compositionally biased region" description="Polar residues" evidence="5">
    <location>
        <begin position="308"/>
        <end position="335"/>
    </location>
</feature>
<feature type="compositionally biased region" description="Polar residues" evidence="5">
    <location>
        <begin position="34"/>
        <end position="56"/>
    </location>
</feature>
<keyword evidence="8" id="KW-1185">Reference proteome</keyword>
<feature type="compositionally biased region" description="Low complexity" evidence="5">
    <location>
        <begin position="595"/>
        <end position="606"/>
    </location>
</feature>
<feature type="region of interest" description="Disordered" evidence="5">
    <location>
        <begin position="367"/>
        <end position="450"/>
    </location>
</feature>